<accession>A0A0F9STZ7</accession>
<dbReference type="InterPro" id="IPR013655">
    <property type="entry name" value="PAS_fold_3"/>
</dbReference>
<name>A0A0F9STZ7_9ZZZZ</name>
<reference evidence="2" key="1">
    <citation type="journal article" date="2015" name="Nature">
        <title>Complex archaea that bridge the gap between prokaryotes and eukaryotes.</title>
        <authorList>
            <person name="Spang A."/>
            <person name="Saw J.H."/>
            <person name="Jorgensen S.L."/>
            <person name="Zaremba-Niedzwiedzka K."/>
            <person name="Martijn J."/>
            <person name="Lind A.E."/>
            <person name="van Eijk R."/>
            <person name="Schleper C."/>
            <person name="Guy L."/>
            <person name="Ettema T.J."/>
        </authorList>
    </citation>
    <scope>NUCLEOTIDE SEQUENCE</scope>
</reference>
<feature type="domain" description="PAS" evidence="1">
    <location>
        <begin position="18"/>
        <end position="78"/>
    </location>
</feature>
<proteinExistence type="predicted"/>
<comment type="caution">
    <text evidence="2">The sequence shown here is derived from an EMBL/GenBank/DDBJ whole genome shotgun (WGS) entry which is preliminary data.</text>
</comment>
<gene>
    <name evidence="2" type="ORF">LCGC14_0733700</name>
</gene>
<dbReference type="CDD" id="cd00130">
    <property type="entry name" value="PAS"/>
    <property type="match status" value="1"/>
</dbReference>
<organism evidence="2">
    <name type="scientific">marine sediment metagenome</name>
    <dbReference type="NCBI Taxonomy" id="412755"/>
    <lineage>
        <taxon>unclassified sequences</taxon>
        <taxon>metagenomes</taxon>
        <taxon>ecological metagenomes</taxon>
    </lineage>
</organism>
<dbReference type="Gene3D" id="3.30.450.20">
    <property type="entry name" value="PAS domain"/>
    <property type="match status" value="1"/>
</dbReference>
<dbReference type="AlphaFoldDB" id="A0A0F9STZ7"/>
<evidence type="ECO:0000313" key="2">
    <source>
        <dbReference type="EMBL" id="KKN40416.1"/>
    </source>
</evidence>
<evidence type="ECO:0000259" key="1">
    <source>
        <dbReference type="PROSITE" id="PS50112"/>
    </source>
</evidence>
<dbReference type="SUPFAM" id="SSF55785">
    <property type="entry name" value="PYP-like sensor domain (PAS domain)"/>
    <property type="match status" value="1"/>
</dbReference>
<dbReference type="InterPro" id="IPR035965">
    <property type="entry name" value="PAS-like_dom_sf"/>
</dbReference>
<dbReference type="EMBL" id="LAZR01001707">
    <property type="protein sequence ID" value="KKN40416.1"/>
    <property type="molecule type" value="Genomic_DNA"/>
</dbReference>
<sequence>MSEVNNILRDFQDKSEFLINNITDVITEVDLDGTFTYVSPQVYDIFGYKPEEIIEKKFLSFIHPDDLPTITGALSRNC</sequence>
<dbReference type="InterPro" id="IPR000014">
    <property type="entry name" value="PAS"/>
</dbReference>
<dbReference type="Pfam" id="PF08447">
    <property type="entry name" value="PAS_3"/>
    <property type="match status" value="1"/>
</dbReference>
<dbReference type="NCBIfam" id="TIGR00229">
    <property type="entry name" value="sensory_box"/>
    <property type="match status" value="1"/>
</dbReference>
<dbReference type="PROSITE" id="PS50112">
    <property type="entry name" value="PAS"/>
    <property type="match status" value="1"/>
</dbReference>
<protein>
    <recommendedName>
        <fullName evidence="1">PAS domain-containing protein</fullName>
    </recommendedName>
</protein>
<dbReference type="SMART" id="SM00091">
    <property type="entry name" value="PAS"/>
    <property type="match status" value="1"/>
</dbReference>